<sequence>MVLITFLAIVGYVEDEAVLLEIEEIVKDCKNIKLFVTPEYCIEASELIRYSDVVIGTGRSYMEGMSYGKFVFFP</sequence>
<dbReference type="Proteomes" id="UP000320231">
    <property type="component" value="Chromosome"/>
</dbReference>
<name>A0A455UFZ9_9GAMM</name>
<accession>A0A455UFZ9</accession>
<gene>
    <name evidence="1" type="ORF">HSBAA_63510</name>
</gene>
<dbReference type="AlphaFoldDB" id="A0A455UFZ9"/>
<protein>
    <submittedName>
        <fullName evidence="1">Uncharacterized protein</fullName>
    </submittedName>
</protein>
<organism evidence="1 2">
    <name type="scientific">Vreelandella sulfidaeris</name>
    <dbReference type="NCBI Taxonomy" id="115553"/>
    <lineage>
        <taxon>Bacteria</taxon>
        <taxon>Pseudomonadati</taxon>
        <taxon>Pseudomonadota</taxon>
        <taxon>Gammaproteobacteria</taxon>
        <taxon>Oceanospirillales</taxon>
        <taxon>Halomonadaceae</taxon>
        <taxon>Vreelandella</taxon>
    </lineage>
</organism>
<dbReference type="EMBL" id="AP019514">
    <property type="protein sequence ID" value="BBI65045.1"/>
    <property type="molecule type" value="Genomic_DNA"/>
</dbReference>
<proteinExistence type="predicted"/>
<evidence type="ECO:0000313" key="2">
    <source>
        <dbReference type="Proteomes" id="UP000320231"/>
    </source>
</evidence>
<reference evidence="1 2" key="1">
    <citation type="journal article" date="2019" name="Microbiol. Resour. Announc.">
        <title>Complete Genome Sequence of Halomonas sulfidaeris Strain Esulfide1 Isolated from a Metal Sulfide Rock at a Depth of 2,200 Meters, Obtained Using Nanopore Sequencing.</title>
        <authorList>
            <person name="Saito M."/>
            <person name="Nishigata A."/>
            <person name="Galipon J."/>
            <person name="Arakawa K."/>
        </authorList>
    </citation>
    <scope>NUCLEOTIDE SEQUENCE [LARGE SCALE GENOMIC DNA]</scope>
    <source>
        <strain evidence="1 2">ATCC BAA-803</strain>
    </source>
</reference>
<evidence type="ECO:0000313" key="1">
    <source>
        <dbReference type="EMBL" id="BBI65045.1"/>
    </source>
</evidence>
<dbReference type="KEGG" id="hsr:HSBAA_63510"/>